<dbReference type="InterPro" id="IPR052471">
    <property type="entry name" value="PBI_I9"/>
</dbReference>
<comment type="similarity">
    <text evidence="1">Belongs to the protease inhibitor I9 family.</text>
</comment>
<reference evidence="4" key="1">
    <citation type="journal article" date="2019" name="Beilstein J. Org. Chem.">
        <title>Nanangenines: drimane sesquiterpenoids as the dominant metabolite cohort of a novel Australian fungus, Aspergillus nanangensis.</title>
        <authorList>
            <person name="Lacey H.J."/>
            <person name="Gilchrist C.L.M."/>
            <person name="Crombie A."/>
            <person name="Kalaitzis J.A."/>
            <person name="Vuong D."/>
            <person name="Rutledge P.J."/>
            <person name="Turner P."/>
            <person name="Pitt J.I."/>
            <person name="Lacey E."/>
            <person name="Chooi Y.H."/>
            <person name="Piggott A.M."/>
        </authorList>
    </citation>
    <scope>NUCLEOTIDE SEQUENCE</scope>
    <source>
        <strain evidence="4">MST-FP2251</strain>
    </source>
</reference>
<dbReference type="AlphaFoldDB" id="A0AAD4CK39"/>
<evidence type="ECO:0000256" key="1">
    <source>
        <dbReference type="ARBA" id="ARBA00038069"/>
    </source>
</evidence>
<feature type="chain" id="PRO_5042062859" description="Proteinase inhibitor, propeptide" evidence="3">
    <location>
        <begin position="20"/>
        <end position="93"/>
    </location>
</feature>
<evidence type="ECO:0008006" key="6">
    <source>
        <dbReference type="Google" id="ProtNLM"/>
    </source>
</evidence>
<gene>
    <name evidence="4" type="ORF">FE257_009771</name>
</gene>
<protein>
    <recommendedName>
        <fullName evidence="6">Proteinase inhibitor, propeptide</fullName>
    </recommendedName>
</protein>
<evidence type="ECO:0000313" key="5">
    <source>
        <dbReference type="Proteomes" id="UP001194746"/>
    </source>
</evidence>
<dbReference type="Proteomes" id="UP001194746">
    <property type="component" value="Unassembled WGS sequence"/>
</dbReference>
<evidence type="ECO:0000256" key="3">
    <source>
        <dbReference type="SAM" id="SignalP"/>
    </source>
</evidence>
<dbReference type="GO" id="GO:0004866">
    <property type="term" value="F:endopeptidase inhibitor activity"/>
    <property type="evidence" value="ECO:0007669"/>
    <property type="project" value="TreeGrafter"/>
</dbReference>
<keyword evidence="3" id="KW-0732">Signal</keyword>
<comment type="caution">
    <text evidence="4">The sequence shown here is derived from an EMBL/GenBank/DDBJ whole genome shotgun (WGS) entry which is preliminary data.</text>
</comment>
<dbReference type="Gene3D" id="3.30.70.80">
    <property type="entry name" value="Peptidase S8 propeptide/proteinase inhibitor I9"/>
    <property type="match status" value="1"/>
</dbReference>
<evidence type="ECO:0000256" key="2">
    <source>
        <dbReference type="SAM" id="MobiDB-lite"/>
    </source>
</evidence>
<evidence type="ECO:0000313" key="4">
    <source>
        <dbReference type="EMBL" id="KAF9887678.1"/>
    </source>
</evidence>
<dbReference type="SUPFAM" id="SSF54897">
    <property type="entry name" value="Protease propeptides/inhibitors"/>
    <property type="match status" value="1"/>
</dbReference>
<sequence length="93" mass="9818">MKLSAALLLVALPAALANAIVVTYPSDTPDSVVEDAIQSIEKAGGHITHIFELLKGFSAVDVTEDALGEVSTQTANHHGTVEKDQEYTTQEIA</sequence>
<dbReference type="PANTHER" id="PTHR28288:SF1">
    <property type="entry name" value="INHIBITOR I9 DOMAIN-CONTAINING PROTEIN"/>
    <property type="match status" value="1"/>
</dbReference>
<feature type="region of interest" description="Disordered" evidence="2">
    <location>
        <begin position="71"/>
        <end position="93"/>
    </location>
</feature>
<reference evidence="4" key="2">
    <citation type="submission" date="2020-02" db="EMBL/GenBank/DDBJ databases">
        <authorList>
            <person name="Gilchrist C.L.M."/>
            <person name="Chooi Y.-H."/>
        </authorList>
    </citation>
    <scope>NUCLEOTIDE SEQUENCE</scope>
    <source>
        <strain evidence="4">MST-FP2251</strain>
    </source>
</reference>
<dbReference type="PANTHER" id="PTHR28288">
    <property type="entry name" value="PROTEASE B INHIBITOR 2"/>
    <property type="match status" value="1"/>
</dbReference>
<keyword evidence="5" id="KW-1185">Reference proteome</keyword>
<feature type="signal peptide" evidence="3">
    <location>
        <begin position="1"/>
        <end position="19"/>
    </location>
</feature>
<dbReference type="InterPro" id="IPR037045">
    <property type="entry name" value="S8pro/Inhibitor_I9_sf"/>
</dbReference>
<name>A0AAD4CK39_ASPNN</name>
<organism evidence="4 5">
    <name type="scientific">Aspergillus nanangensis</name>
    <dbReference type="NCBI Taxonomy" id="2582783"/>
    <lineage>
        <taxon>Eukaryota</taxon>
        <taxon>Fungi</taxon>
        <taxon>Dikarya</taxon>
        <taxon>Ascomycota</taxon>
        <taxon>Pezizomycotina</taxon>
        <taxon>Eurotiomycetes</taxon>
        <taxon>Eurotiomycetidae</taxon>
        <taxon>Eurotiales</taxon>
        <taxon>Aspergillaceae</taxon>
        <taxon>Aspergillus</taxon>
        <taxon>Aspergillus subgen. Circumdati</taxon>
    </lineage>
</organism>
<proteinExistence type="inferred from homology"/>
<dbReference type="GO" id="GO:0042144">
    <property type="term" value="P:vacuole fusion, non-autophagic"/>
    <property type="evidence" value="ECO:0007669"/>
    <property type="project" value="TreeGrafter"/>
</dbReference>
<dbReference type="EMBL" id="VCAU01000058">
    <property type="protein sequence ID" value="KAF9887678.1"/>
    <property type="molecule type" value="Genomic_DNA"/>
</dbReference>
<accession>A0AAD4CK39</accession>